<dbReference type="SUPFAM" id="SSF49373">
    <property type="entry name" value="Invasin/intimin cell-adhesion fragments"/>
    <property type="match status" value="2"/>
</dbReference>
<organism evidence="3">
    <name type="scientific">bioreactor metagenome</name>
    <dbReference type="NCBI Taxonomy" id="1076179"/>
    <lineage>
        <taxon>unclassified sequences</taxon>
        <taxon>metagenomes</taxon>
        <taxon>ecological metagenomes</taxon>
    </lineage>
</organism>
<dbReference type="Gene3D" id="2.60.40.10">
    <property type="entry name" value="Immunoglobulins"/>
    <property type="match status" value="2"/>
</dbReference>
<gene>
    <name evidence="3" type="ORF">SDC9_03865</name>
</gene>
<sequence length="423" mass="45625">MVKFYINGVNVGNGTTNGLGVAYYTYKVVSAGNFDYVAVFDGSADYNGNTSNLAVASFSKLGTVLNVTNVSGKKGGNVNLSASLKDENGNLLAGKFVKFYVNGVYYGSGTTDASGVARVSYSLGVVGSFTYYAVFDGETNYMQVTSSNASVSVGKGDLSVVVVDVSGKFNISVVLNATVKNQEGDPVSGVLVKFYINGVNVGNGTTNALGVAYYNYKIVNIGSFNYYAVVNTNYDYTGNISNIANCLFIRLNTTVIINIVANTSVIYKGGKVTFIISVTNFGLNNASNVIVHNILNSKWILNGFYISKGHFNFNNGIWNVGNLTVRESALLFINVSVNKGGLFYDFAYISISEFNKGLNYSYFKVLVKNSTSNNNSNKSIDSKGTNHYLNINISKMKNTGVPFLPIFLLLFSCFAIFRGTKRN</sequence>
<comment type="caution">
    <text evidence="3">The sequence shown here is derived from an EMBL/GenBank/DDBJ whole genome shotgun (WGS) entry which is preliminary data.</text>
</comment>
<accession>A0A644SUQ0</accession>
<dbReference type="InterPro" id="IPR008964">
    <property type="entry name" value="Invasin/intimin_cell_adhesion"/>
</dbReference>
<keyword evidence="1" id="KW-1133">Transmembrane helix</keyword>
<feature type="transmembrane region" description="Helical" evidence="1">
    <location>
        <begin position="400"/>
        <end position="417"/>
    </location>
</feature>
<dbReference type="EMBL" id="VSSQ01000006">
    <property type="protein sequence ID" value="MPL58333.1"/>
    <property type="molecule type" value="Genomic_DNA"/>
</dbReference>
<evidence type="ECO:0000313" key="3">
    <source>
        <dbReference type="EMBL" id="MPL58333.1"/>
    </source>
</evidence>
<keyword evidence="1" id="KW-0812">Transmembrane</keyword>
<proteinExistence type="predicted"/>
<dbReference type="InterPro" id="IPR001434">
    <property type="entry name" value="OmcB-like_DUF11"/>
</dbReference>
<keyword evidence="1" id="KW-0472">Membrane</keyword>
<name>A0A644SUQ0_9ZZZZ</name>
<dbReference type="InterPro" id="IPR013783">
    <property type="entry name" value="Ig-like_fold"/>
</dbReference>
<feature type="domain" description="DUF11" evidence="2">
    <location>
        <begin position="257"/>
        <end position="350"/>
    </location>
</feature>
<dbReference type="Pfam" id="PF01345">
    <property type="entry name" value="DUF11"/>
    <property type="match status" value="1"/>
</dbReference>
<evidence type="ECO:0000259" key="2">
    <source>
        <dbReference type="Pfam" id="PF01345"/>
    </source>
</evidence>
<reference evidence="3" key="1">
    <citation type="submission" date="2019-08" db="EMBL/GenBank/DDBJ databases">
        <authorList>
            <person name="Kucharzyk K."/>
            <person name="Murdoch R.W."/>
            <person name="Higgins S."/>
            <person name="Loffler F."/>
        </authorList>
    </citation>
    <scope>NUCLEOTIDE SEQUENCE</scope>
</reference>
<protein>
    <recommendedName>
        <fullName evidence="2">DUF11 domain-containing protein</fullName>
    </recommendedName>
</protein>
<dbReference type="AlphaFoldDB" id="A0A644SUQ0"/>
<evidence type="ECO:0000256" key="1">
    <source>
        <dbReference type="SAM" id="Phobius"/>
    </source>
</evidence>